<accession>A0ACD3SK44</accession>
<comment type="caution">
    <text evidence="1">The sequence shown here is derived from an EMBL/GenBank/DDBJ whole genome shotgun (WGS) entry which is preliminary data.</text>
</comment>
<evidence type="ECO:0000313" key="1">
    <source>
        <dbReference type="EMBL" id="TMS56564.1"/>
    </source>
</evidence>
<proteinExistence type="predicted"/>
<dbReference type="Proteomes" id="UP000004277">
    <property type="component" value="Unassembled WGS sequence"/>
</dbReference>
<organism evidence="1 2">
    <name type="scientific">Imbroritus primus</name>
    <dbReference type="NCBI Taxonomy" id="3058603"/>
    <lineage>
        <taxon>Bacteria</taxon>
        <taxon>Pseudomonadati</taxon>
        <taxon>Pseudomonadota</taxon>
        <taxon>Betaproteobacteria</taxon>
        <taxon>Burkholderiales</taxon>
        <taxon>Burkholderiaceae</taxon>
        <taxon>Imbroritus</taxon>
    </lineage>
</organism>
<name>A0ACD3SK44_9BURK</name>
<sequence>MRFRPHARREEPEINLIPLIDVLLVILIFLMVTTTYSKYTELQIQLPTADTERAQERPREIVMGISAGGDYSIDRKRIDNPSVATLASALGAARQAASGEPVLIISADAQAAHQMVVTAMQAAREAGLDRLTFAAQTQTAR</sequence>
<keyword evidence="2" id="KW-1185">Reference proteome</keyword>
<evidence type="ECO:0000313" key="2">
    <source>
        <dbReference type="Proteomes" id="UP000004277"/>
    </source>
</evidence>
<dbReference type="EMBL" id="AKCV02000026">
    <property type="protein sequence ID" value="TMS56564.1"/>
    <property type="molecule type" value="Genomic_DNA"/>
</dbReference>
<protein>
    <submittedName>
        <fullName evidence="1">Biopolymer transporter ExbD</fullName>
    </submittedName>
</protein>
<gene>
    <name evidence="1" type="ORF">MW7_015865</name>
</gene>
<reference evidence="1" key="1">
    <citation type="submission" date="2019-05" db="EMBL/GenBank/DDBJ databases">
        <title>Revised genome assembly of Burkholderiaceae (previously Ralstonia) sp. PBA.</title>
        <authorList>
            <person name="Gan H.M."/>
        </authorList>
    </citation>
    <scope>NUCLEOTIDE SEQUENCE</scope>
    <source>
        <strain evidence="1">PBA</strain>
    </source>
</reference>